<protein>
    <submittedName>
        <fullName evidence="2">Uncharacterized protein</fullName>
    </submittedName>
</protein>
<feature type="region of interest" description="Disordered" evidence="1">
    <location>
        <begin position="1"/>
        <end position="143"/>
    </location>
</feature>
<feature type="compositionally biased region" description="Basic and acidic residues" evidence="1">
    <location>
        <begin position="66"/>
        <end position="78"/>
    </location>
</feature>
<organism evidence="2 3">
    <name type="scientific">Hyaloscypha variabilis (strain UAMH 11265 / GT02V1 / F)</name>
    <name type="common">Meliniomyces variabilis</name>
    <dbReference type="NCBI Taxonomy" id="1149755"/>
    <lineage>
        <taxon>Eukaryota</taxon>
        <taxon>Fungi</taxon>
        <taxon>Dikarya</taxon>
        <taxon>Ascomycota</taxon>
        <taxon>Pezizomycotina</taxon>
        <taxon>Leotiomycetes</taxon>
        <taxon>Helotiales</taxon>
        <taxon>Hyaloscyphaceae</taxon>
        <taxon>Hyaloscypha</taxon>
        <taxon>Hyaloscypha variabilis</taxon>
    </lineage>
</organism>
<sequence>MASPSEAMDLDSAPVATPNQEAKQRYLDAKRQYTLTSRKVRNLKKEASRSADARKRYQEARLAGKKGQEELTKLKREAGITSKKSRKKDTATDSDAMTGVKMSSTAGIKKKTRERKPRAKQPLPKSLSRPPTRTGVYGWSVNDGDHELDRDELRAIQSKKDMRLLLPPPQMLEAERASRAERRDIQKDLALAVAAEELVENVMADKKKNHSEQAGSKAQRRNTLIMGELEGLEEEKNLSMGKVTIADLRREEVRKERVRAVAAHPPEERTVQENADIDDIAEKLGLEGAAHTGVARASTKVVGILVVLSSFLNVRKV</sequence>
<evidence type="ECO:0000313" key="2">
    <source>
        <dbReference type="EMBL" id="PMD31993.1"/>
    </source>
</evidence>
<dbReference type="Proteomes" id="UP000235786">
    <property type="component" value="Unassembled WGS sequence"/>
</dbReference>
<feature type="compositionally biased region" description="Basic and acidic residues" evidence="1">
    <location>
        <begin position="22"/>
        <end position="31"/>
    </location>
</feature>
<keyword evidence="3" id="KW-1185">Reference proteome</keyword>
<name>A0A2J6R0H1_HYAVF</name>
<gene>
    <name evidence="2" type="ORF">L207DRAFT_609976</name>
</gene>
<evidence type="ECO:0000256" key="1">
    <source>
        <dbReference type="SAM" id="MobiDB-lite"/>
    </source>
</evidence>
<dbReference type="EMBL" id="KZ613960">
    <property type="protein sequence ID" value="PMD31993.1"/>
    <property type="molecule type" value="Genomic_DNA"/>
</dbReference>
<accession>A0A2J6R0H1</accession>
<evidence type="ECO:0000313" key="3">
    <source>
        <dbReference type="Proteomes" id="UP000235786"/>
    </source>
</evidence>
<reference evidence="2 3" key="1">
    <citation type="submission" date="2016-04" db="EMBL/GenBank/DDBJ databases">
        <title>A degradative enzymes factory behind the ericoid mycorrhizal symbiosis.</title>
        <authorList>
            <consortium name="DOE Joint Genome Institute"/>
            <person name="Martino E."/>
            <person name="Morin E."/>
            <person name="Grelet G."/>
            <person name="Kuo A."/>
            <person name="Kohler A."/>
            <person name="Daghino S."/>
            <person name="Barry K."/>
            <person name="Choi C."/>
            <person name="Cichocki N."/>
            <person name="Clum A."/>
            <person name="Copeland A."/>
            <person name="Hainaut M."/>
            <person name="Haridas S."/>
            <person name="Labutti K."/>
            <person name="Lindquist E."/>
            <person name="Lipzen A."/>
            <person name="Khouja H.-R."/>
            <person name="Murat C."/>
            <person name="Ohm R."/>
            <person name="Olson A."/>
            <person name="Spatafora J."/>
            <person name="Veneault-Fourrey C."/>
            <person name="Henrissat B."/>
            <person name="Grigoriev I."/>
            <person name="Martin F."/>
            <person name="Perotto S."/>
        </authorList>
    </citation>
    <scope>NUCLEOTIDE SEQUENCE [LARGE SCALE GENOMIC DNA]</scope>
    <source>
        <strain evidence="2 3">F</strain>
    </source>
</reference>
<feature type="compositionally biased region" description="Basic and acidic residues" evidence="1">
    <location>
        <begin position="43"/>
        <end position="59"/>
    </location>
</feature>
<dbReference type="AlphaFoldDB" id="A0A2J6R0H1"/>
<proteinExistence type="predicted"/>
<feature type="compositionally biased region" description="Basic residues" evidence="1">
    <location>
        <begin position="108"/>
        <end position="119"/>
    </location>
</feature>
<dbReference type="OrthoDB" id="10584118at2759"/>